<dbReference type="PANTHER" id="PTHR38471">
    <property type="entry name" value="FOUR HELIX BUNDLE PROTEIN"/>
    <property type="match status" value="1"/>
</dbReference>
<dbReference type="PANTHER" id="PTHR38471:SF2">
    <property type="entry name" value="FOUR HELIX BUNDLE PROTEIN"/>
    <property type="match status" value="1"/>
</dbReference>
<gene>
    <name evidence="1" type="ORF">GCM10022388_15790</name>
</gene>
<comment type="caution">
    <text evidence="1">The sequence shown here is derived from an EMBL/GenBank/DDBJ whole genome shotgun (WGS) entry which is preliminary data.</text>
</comment>
<dbReference type="InterPro" id="IPR036583">
    <property type="entry name" value="23S_rRNA_IVS_sf"/>
</dbReference>
<dbReference type="EMBL" id="BAABCS010000016">
    <property type="protein sequence ID" value="GAA4050592.1"/>
    <property type="molecule type" value="Genomic_DNA"/>
</dbReference>
<organism evidence="1 2">
    <name type="scientific">Flavobacterium chungnamense</name>
    <dbReference type="NCBI Taxonomy" id="706182"/>
    <lineage>
        <taxon>Bacteria</taxon>
        <taxon>Pseudomonadati</taxon>
        <taxon>Bacteroidota</taxon>
        <taxon>Flavobacteriia</taxon>
        <taxon>Flavobacteriales</taxon>
        <taxon>Flavobacteriaceae</taxon>
        <taxon>Flavobacterium</taxon>
    </lineage>
</organism>
<accession>A0ABP7UR82</accession>
<name>A0ABP7UR82_9FLAO</name>
<keyword evidence="2" id="KW-1185">Reference proteome</keyword>
<proteinExistence type="predicted"/>
<sequence>MRDYKKYIVWQKSHELVLDIYKTTRDFPKDELFALTSQMKRSSSSIPTNIAEGCGRNSDKDFCRFLYFAFGSANELEYQIILSIDLQFIQIENGQKLLFQVEEIKKMLNGLITKLNNANS</sequence>
<dbReference type="Proteomes" id="UP001500426">
    <property type="component" value="Unassembled WGS sequence"/>
</dbReference>
<dbReference type="InterPro" id="IPR012657">
    <property type="entry name" value="23S_rRNA-intervening_sequence"/>
</dbReference>
<dbReference type="SUPFAM" id="SSF158446">
    <property type="entry name" value="IVS-encoded protein-like"/>
    <property type="match status" value="1"/>
</dbReference>
<dbReference type="CDD" id="cd16377">
    <property type="entry name" value="23S_rRNA_IVP_like"/>
    <property type="match status" value="1"/>
</dbReference>
<dbReference type="RefSeq" id="WP_345093264.1">
    <property type="nucleotide sequence ID" value="NZ_BAABCS010000016.1"/>
</dbReference>
<dbReference type="Gene3D" id="1.20.1440.60">
    <property type="entry name" value="23S rRNA-intervening sequence"/>
    <property type="match status" value="1"/>
</dbReference>
<evidence type="ECO:0000313" key="1">
    <source>
        <dbReference type="EMBL" id="GAA4050592.1"/>
    </source>
</evidence>
<dbReference type="Pfam" id="PF05635">
    <property type="entry name" value="23S_rRNA_IVP"/>
    <property type="match status" value="1"/>
</dbReference>
<dbReference type="NCBIfam" id="TIGR02436">
    <property type="entry name" value="four helix bundle protein"/>
    <property type="match status" value="1"/>
</dbReference>
<reference evidence="2" key="1">
    <citation type="journal article" date="2019" name="Int. J. Syst. Evol. Microbiol.">
        <title>The Global Catalogue of Microorganisms (GCM) 10K type strain sequencing project: providing services to taxonomists for standard genome sequencing and annotation.</title>
        <authorList>
            <consortium name="The Broad Institute Genomics Platform"/>
            <consortium name="The Broad Institute Genome Sequencing Center for Infectious Disease"/>
            <person name="Wu L."/>
            <person name="Ma J."/>
        </authorList>
    </citation>
    <scope>NUCLEOTIDE SEQUENCE [LARGE SCALE GENOMIC DNA]</scope>
    <source>
        <strain evidence="2">JCM 17068</strain>
    </source>
</reference>
<protein>
    <submittedName>
        <fullName evidence="1">Four helix bundle protein</fullName>
    </submittedName>
</protein>
<evidence type="ECO:0000313" key="2">
    <source>
        <dbReference type="Proteomes" id="UP001500426"/>
    </source>
</evidence>